<proteinExistence type="predicted"/>
<dbReference type="EMBL" id="WWSR01000002">
    <property type="protein sequence ID" value="MZJ38638.1"/>
    <property type="molecule type" value="Genomic_DNA"/>
</dbReference>
<dbReference type="Proteomes" id="UP000469380">
    <property type="component" value="Unassembled WGS sequence"/>
</dbReference>
<sequence length="147" mass="15617">MAKEGKKPIGKIVLGVIVVLVIVGAVGSMGGNSTDSPASDSAKPAETTQQAEEQKEPQEPYTIADEAEDTSNQFTYKITGTLTNNTDKEKSYIQIEYVLYDADGNQVGTALANTNHLKAGGSWKFEALGTASPDQVASWERSDVSGF</sequence>
<dbReference type="AlphaFoldDB" id="A0A6N9JH21"/>
<feature type="compositionally biased region" description="Low complexity" evidence="1">
    <location>
        <begin position="42"/>
        <end position="51"/>
    </location>
</feature>
<dbReference type="NCBIfam" id="NF038353">
    <property type="entry name" value="FxLYD_dom"/>
    <property type="match status" value="1"/>
</dbReference>
<comment type="caution">
    <text evidence="3">The sequence shown here is derived from an EMBL/GenBank/DDBJ whole genome shotgun (WGS) entry which is preliminary data.</text>
</comment>
<feature type="transmembrane region" description="Helical" evidence="2">
    <location>
        <begin position="12"/>
        <end position="31"/>
    </location>
</feature>
<reference evidence="3 4" key="1">
    <citation type="journal article" date="2019" name="Nat. Med.">
        <title>A library of human gut bacterial isolates paired with longitudinal multiomics data enables mechanistic microbiome research.</title>
        <authorList>
            <person name="Poyet M."/>
            <person name="Groussin M."/>
            <person name="Gibbons S.M."/>
            <person name="Avila-Pacheco J."/>
            <person name="Jiang X."/>
            <person name="Kearney S.M."/>
            <person name="Perrotta A.R."/>
            <person name="Berdy B."/>
            <person name="Zhao S."/>
            <person name="Lieberman T.D."/>
            <person name="Swanson P.K."/>
            <person name="Smith M."/>
            <person name="Roesemann S."/>
            <person name="Alexander J.E."/>
            <person name="Rich S.A."/>
            <person name="Livny J."/>
            <person name="Vlamakis H."/>
            <person name="Clish C."/>
            <person name="Bullock K."/>
            <person name="Deik A."/>
            <person name="Scott J."/>
            <person name="Pierce K.A."/>
            <person name="Xavier R.J."/>
            <person name="Alm E.J."/>
        </authorList>
    </citation>
    <scope>NUCLEOTIDE SEQUENCE [LARGE SCALE GENOMIC DNA]</scope>
    <source>
        <strain evidence="3 4">BIOML-A20</strain>
    </source>
</reference>
<keyword evidence="2" id="KW-0812">Transmembrane</keyword>
<evidence type="ECO:0000313" key="4">
    <source>
        <dbReference type="Proteomes" id="UP000469380"/>
    </source>
</evidence>
<name>A0A6N9JH21_9ACTN</name>
<organism evidence="3 4">
    <name type="scientific">Collinsella aerofaciens</name>
    <dbReference type="NCBI Taxonomy" id="74426"/>
    <lineage>
        <taxon>Bacteria</taxon>
        <taxon>Bacillati</taxon>
        <taxon>Actinomycetota</taxon>
        <taxon>Coriobacteriia</taxon>
        <taxon>Coriobacteriales</taxon>
        <taxon>Coriobacteriaceae</taxon>
        <taxon>Collinsella</taxon>
    </lineage>
</organism>
<keyword evidence="2" id="KW-0472">Membrane</keyword>
<evidence type="ECO:0000313" key="3">
    <source>
        <dbReference type="EMBL" id="MZJ38638.1"/>
    </source>
</evidence>
<feature type="region of interest" description="Disordered" evidence="1">
    <location>
        <begin position="30"/>
        <end position="69"/>
    </location>
</feature>
<protein>
    <submittedName>
        <fullName evidence="3">DUF3426 domain-containing protein</fullName>
    </submittedName>
</protein>
<dbReference type="InterPro" id="IPR047676">
    <property type="entry name" value="FxLYD_dom"/>
</dbReference>
<evidence type="ECO:0000256" key="1">
    <source>
        <dbReference type="SAM" id="MobiDB-lite"/>
    </source>
</evidence>
<keyword evidence="2" id="KW-1133">Transmembrane helix</keyword>
<evidence type="ECO:0000256" key="2">
    <source>
        <dbReference type="SAM" id="Phobius"/>
    </source>
</evidence>
<gene>
    <name evidence="3" type="ORF">GT464_01510</name>
</gene>
<dbReference type="RefSeq" id="WP_161159666.1">
    <property type="nucleotide sequence ID" value="NZ_WWSR01000002.1"/>
</dbReference>
<accession>A0A6N9JH21</accession>